<dbReference type="CDD" id="cd03441">
    <property type="entry name" value="R_hydratase_like"/>
    <property type="match status" value="1"/>
</dbReference>
<gene>
    <name evidence="2" type="ORF">UFOPK2342_00795</name>
    <name evidence="3" type="ORF">UFOPK2423_01055</name>
</gene>
<feature type="domain" description="FAS1-like dehydratase" evidence="1">
    <location>
        <begin position="8"/>
        <end position="150"/>
    </location>
</feature>
<proteinExistence type="predicted"/>
<dbReference type="InterPro" id="IPR039569">
    <property type="entry name" value="FAS1-like_DH_region"/>
</dbReference>
<evidence type="ECO:0000259" key="1">
    <source>
        <dbReference type="Pfam" id="PF13452"/>
    </source>
</evidence>
<name>A0A6J6PPK8_9ZZZZ</name>
<evidence type="ECO:0000313" key="2">
    <source>
        <dbReference type="EMBL" id="CAB4676212.1"/>
    </source>
</evidence>
<organism evidence="3">
    <name type="scientific">freshwater metagenome</name>
    <dbReference type="NCBI Taxonomy" id="449393"/>
    <lineage>
        <taxon>unclassified sequences</taxon>
        <taxon>metagenomes</taxon>
        <taxon>ecological metagenomes</taxon>
    </lineage>
</organism>
<dbReference type="Gene3D" id="3.10.129.10">
    <property type="entry name" value="Hotdog Thioesterase"/>
    <property type="match status" value="1"/>
</dbReference>
<sequence length="162" mass="17968">MLTPEISAFVGKSISYTAPEPVGKASIRYFAMAIGDANPLYTDDDFARKHGYSGVIAPPTWICETNQYAGLPMDADGYAGHLWKIEVPNTRLVRGGNDYHFHQAIVEGDVITATWVIDSITERTNSKGLKMMTMFSTATYTNQKNELLATNTESLIWSEIPR</sequence>
<dbReference type="InterPro" id="IPR029069">
    <property type="entry name" value="HotDog_dom_sf"/>
</dbReference>
<accession>A0A6J6PPK8</accession>
<evidence type="ECO:0000313" key="3">
    <source>
        <dbReference type="EMBL" id="CAB4698863.1"/>
    </source>
</evidence>
<dbReference type="EMBL" id="CAEZXB010000012">
    <property type="protein sequence ID" value="CAB4676212.1"/>
    <property type="molecule type" value="Genomic_DNA"/>
</dbReference>
<protein>
    <submittedName>
        <fullName evidence="3">Unannotated protein</fullName>
    </submittedName>
</protein>
<dbReference type="SUPFAM" id="SSF54637">
    <property type="entry name" value="Thioesterase/thiol ester dehydrase-isomerase"/>
    <property type="match status" value="1"/>
</dbReference>
<dbReference type="EMBL" id="CAEZXN010000023">
    <property type="protein sequence ID" value="CAB4698863.1"/>
    <property type="molecule type" value="Genomic_DNA"/>
</dbReference>
<dbReference type="InterPro" id="IPR016709">
    <property type="entry name" value="HadA-like"/>
</dbReference>
<reference evidence="3" key="1">
    <citation type="submission" date="2020-05" db="EMBL/GenBank/DDBJ databases">
        <authorList>
            <person name="Chiriac C."/>
            <person name="Salcher M."/>
            <person name="Ghai R."/>
            <person name="Kavagutti S V."/>
        </authorList>
    </citation>
    <scope>NUCLEOTIDE SEQUENCE</scope>
</reference>
<dbReference type="PIRSF" id="PIRSF018072">
    <property type="entry name" value="UCP018072"/>
    <property type="match status" value="1"/>
</dbReference>
<dbReference type="AlphaFoldDB" id="A0A6J6PPK8"/>
<dbReference type="Pfam" id="PF13452">
    <property type="entry name" value="FAS1_DH_region"/>
    <property type="match status" value="1"/>
</dbReference>